<dbReference type="EMBL" id="LIAE01007883">
    <property type="protein sequence ID" value="PAV76463.1"/>
    <property type="molecule type" value="Genomic_DNA"/>
</dbReference>
<protein>
    <recommendedName>
        <fullName evidence="2">BPTI/Kunitz inhibitor domain-containing protein</fullName>
    </recommendedName>
</protein>
<sequence>MIFSLFQCLTAANGGIPLGPSRNVPAPAPAPSLLQISTLAPFVFPTASPEPEPLFTGMPLNPKAVCSMGPPVGRFCGFKLMYTYNKDTFQCDQFFFPGCRTAETSDNLFDDYQTCMKIAEVCKPNTMRPIPAPRATQQVRKPQRPRAGWGQNHIERRGKWNQRRGRNRSREEYEDYEDYEEVEAPRARPNRKRPGNRPAPPLVPAPPAPAPRQTPSPLGSFAGMFGSGLPGLGSATGPTVYPGQSLQTGNGGDEEDLGLLGLIQKGLQSAQAIKQGGPKGNQAIQSTATQLLQTFTGFNMDNLNGNFGNLFSG</sequence>
<dbReference type="OrthoDB" id="4473401at2759"/>
<evidence type="ECO:0000313" key="4">
    <source>
        <dbReference type="Proteomes" id="UP000218231"/>
    </source>
</evidence>
<gene>
    <name evidence="3" type="ORF">WR25_11609</name>
</gene>
<evidence type="ECO:0000313" key="3">
    <source>
        <dbReference type="EMBL" id="PAV76463.1"/>
    </source>
</evidence>
<dbReference type="PROSITE" id="PS50279">
    <property type="entry name" value="BPTI_KUNITZ_2"/>
    <property type="match status" value="1"/>
</dbReference>
<feature type="domain" description="BPTI/Kunitz inhibitor" evidence="2">
    <location>
        <begin position="66"/>
        <end position="119"/>
    </location>
</feature>
<feature type="region of interest" description="Disordered" evidence="1">
    <location>
        <begin position="126"/>
        <end position="253"/>
    </location>
</feature>
<evidence type="ECO:0000259" key="2">
    <source>
        <dbReference type="PROSITE" id="PS50279"/>
    </source>
</evidence>
<accession>A0A2A2KRP4</accession>
<dbReference type="GO" id="GO:0004867">
    <property type="term" value="F:serine-type endopeptidase inhibitor activity"/>
    <property type="evidence" value="ECO:0007669"/>
    <property type="project" value="InterPro"/>
</dbReference>
<comment type="caution">
    <text evidence="3">The sequence shown here is derived from an EMBL/GenBank/DDBJ whole genome shotgun (WGS) entry which is preliminary data.</text>
</comment>
<dbReference type="SUPFAM" id="SSF57362">
    <property type="entry name" value="BPTI-like"/>
    <property type="match status" value="1"/>
</dbReference>
<keyword evidence="4" id="KW-1185">Reference proteome</keyword>
<dbReference type="Gene3D" id="4.10.410.10">
    <property type="entry name" value="Pancreatic trypsin inhibitor Kunitz domain"/>
    <property type="match status" value="1"/>
</dbReference>
<dbReference type="InterPro" id="IPR002223">
    <property type="entry name" value="Kunitz_BPTI"/>
</dbReference>
<dbReference type="Proteomes" id="UP000218231">
    <property type="component" value="Unassembled WGS sequence"/>
</dbReference>
<dbReference type="SMART" id="SM00131">
    <property type="entry name" value="KU"/>
    <property type="match status" value="1"/>
</dbReference>
<organism evidence="3 4">
    <name type="scientific">Diploscapter pachys</name>
    <dbReference type="NCBI Taxonomy" id="2018661"/>
    <lineage>
        <taxon>Eukaryota</taxon>
        <taxon>Metazoa</taxon>
        <taxon>Ecdysozoa</taxon>
        <taxon>Nematoda</taxon>
        <taxon>Chromadorea</taxon>
        <taxon>Rhabditida</taxon>
        <taxon>Rhabditina</taxon>
        <taxon>Rhabditomorpha</taxon>
        <taxon>Rhabditoidea</taxon>
        <taxon>Rhabditidae</taxon>
        <taxon>Diploscapter</taxon>
    </lineage>
</organism>
<dbReference type="AlphaFoldDB" id="A0A2A2KRP4"/>
<evidence type="ECO:0000256" key="1">
    <source>
        <dbReference type="SAM" id="MobiDB-lite"/>
    </source>
</evidence>
<feature type="compositionally biased region" description="Pro residues" evidence="1">
    <location>
        <begin position="197"/>
        <end position="214"/>
    </location>
</feature>
<dbReference type="Pfam" id="PF00014">
    <property type="entry name" value="Kunitz_BPTI"/>
    <property type="match status" value="1"/>
</dbReference>
<dbReference type="STRING" id="2018661.A0A2A2KRP4"/>
<name>A0A2A2KRP4_9BILA</name>
<feature type="compositionally biased region" description="Acidic residues" evidence="1">
    <location>
        <begin position="172"/>
        <end position="182"/>
    </location>
</feature>
<dbReference type="InterPro" id="IPR036880">
    <property type="entry name" value="Kunitz_BPTI_sf"/>
</dbReference>
<reference evidence="3 4" key="1">
    <citation type="journal article" date="2017" name="Curr. Biol.">
        <title>Genome architecture and evolution of a unichromosomal asexual nematode.</title>
        <authorList>
            <person name="Fradin H."/>
            <person name="Zegar C."/>
            <person name="Gutwein M."/>
            <person name="Lucas J."/>
            <person name="Kovtun M."/>
            <person name="Corcoran D."/>
            <person name="Baugh L.R."/>
            <person name="Kiontke K."/>
            <person name="Gunsalus K."/>
            <person name="Fitch D.H."/>
            <person name="Piano F."/>
        </authorList>
    </citation>
    <scope>NUCLEOTIDE SEQUENCE [LARGE SCALE GENOMIC DNA]</scope>
    <source>
        <strain evidence="3">PF1309</strain>
    </source>
</reference>
<proteinExistence type="predicted"/>